<dbReference type="PATRIC" id="fig|136160.3.peg.1312"/>
<dbReference type="EMBL" id="LILD01000001">
    <property type="protein sequence ID" value="KOO38315.1"/>
    <property type="molecule type" value="Genomic_DNA"/>
</dbReference>
<reference evidence="1" key="1">
    <citation type="submission" date="2015-08" db="EMBL/GenBank/DDBJ databases">
        <title>Complete DNA Sequence of Pseudomonas syringae pv. actinidiae, the Causal Agent of Kiwifruit Canker Disease.</title>
        <authorList>
            <person name="Rikkerink E.H.A."/>
            <person name="Fineran P.C."/>
        </authorList>
    </citation>
    <scope>NUCLEOTIDE SEQUENCE</scope>
    <source>
        <strain evidence="1">DSM 13666</strain>
    </source>
</reference>
<proteinExistence type="predicted"/>
<dbReference type="RefSeq" id="WP_010899061.1">
    <property type="nucleotide sequence ID" value="NZ_JARMRQ010000009.1"/>
</dbReference>
<accession>A0A0M0KHI2</accession>
<gene>
    <name evidence="1" type="ORF">AMD02_05145</name>
</gene>
<protein>
    <submittedName>
        <fullName evidence="1">Uncharacterized protein</fullName>
    </submittedName>
</protein>
<sequence length="60" mass="7180">MAADDRFSHYWRLKKQLPKIDDTPIYEDESLLKEEWLKLRKAIQEEAKSAFPPNTEKSED</sequence>
<dbReference type="AlphaFoldDB" id="A0A0M0KHI2"/>
<organism evidence="1">
    <name type="scientific">Halalkalibacterium halodurans</name>
    <name type="common">Bacillus halodurans</name>
    <dbReference type="NCBI Taxonomy" id="86665"/>
    <lineage>
        <taxon>Bacteria</taxon>
        <taxon>Bacillati</taxon>
        <taxon>Bacillota</taxon>
        <taxon>Bacilli</taxon>
        <taxon>Bacillales</taxon>
        <taxon>Bacillaceae</taxon>
        <taxon>Halalkalibacterium (ex Joshi et al. 2022)</taxon>
    </lineage>
</organism>
<name>A0A0M0KHI2_ALKHA</name>
<accession>A0A4Y7WXJ2</accession>
<evidence type="ECO:0000313" key="1">
    <source>
        <dbReference type="EMBL" id="KOO38315.1"/>
    </source>
</evidence>
<comment type="caution">
    <text evidence="1">The sequence shown here is derived from an EMBL/GenBank/DDBJ whole genome shotgun (WGS) entry which is preliminary data.</text>
</comment>